<proteinExistence type="predicted"/>
<dbReference type="InterPro" id="IPR027304">
    <property type="entry name" value="Trigger_fact/SurA_dom_sf"/>
</dbReference>
<keyword evidence="5" id="KW-1185">Reference proteome</keyword>
<accession>A0A917HJM0</accession>
<comment type="caution">
    <text evidence="4">The sequence shown here is derived from an EMBL/GenBank/DDBJ whole genome shotgun (WGS) entry which is preliminary data.</text>
</comment>
<evidence type="ECO:0008006" key="6">
    <source>
        <dbReference type="Google" id="ProtNLM"/>
    </source>
</evidence>
<feature type="region of interest" description="Disordered" evidence="2">
    <location>
        <begin position="24"/>
        <end position="51"/>
    </location>
</feature>
<feature type="signal peptide" evidence="3">
    <location>
        <begin position="1"/>
        <end position="19"/>
    </location>
</feature>
<dbReference type="Pfam" id="PF13623">
    <property type="entry name" value="SurA_N_2"/>
    <property type="match status" value="1"/>
</dbReference>
<dbReference type="Proteomes" id="UP000622860">
    <property type="component" value="Unassembled WGS sequence"/>
</dbReference>
<dbReference type="PROSITE" id="PS51257">
    <property type="entry name" value="PROKAR_LIPOPROTEIN"/>
    <property type="match status" value="1"/>
</dbReference>
<evidence type="ECO:0000313" key="5">
    <source>
        <dbReference type="Proteomes" id="UP000622860"/>
    </source>
</evidence>
<evidence type="ECO:0000256" key="1">
    <source>
        <dbReference type="SAM" id="Coils"/>
    </source>
</evidence>
<feature type="compositionally biased region" description="Basic and acidic residues" evidence="2">
    <location>
        <begin position="24"/>
        <end position="37"/>
    </location>
</feature>
<organism evidence="4 5">
    <name type="scientific">Virgibacillus oceani</name>
    <dbReference type="NCBI Taxonomy" id="1479511"/>
    <lineage>
        <taxon>Bacteria</taxon>
        <taxon>Bacillati</taxon>
        <taxon>Bacillota</taxon>
        <taxon>Bacilli</taxon>
        <taxon>Bacillales</taxon>
        <taxon>Bacillaceae</taxon>
        <taxon>Virgibacillus</taxon>
    </lineage>
</organism>
<keyword evidence="1" id="KW-0175">Coiled coil</keyword>
<dbReference type="EMBL" id="BMFR01000013">
    <property type="protein sequence ID" value="GGG81478.1"/>
    <property type="molecule type" value="Genomic_DNA"/>
</dbReference>
<gene>
    <name evidence="4" type="ORF">GCM10011398_28670</name>
</gene>
<feature type="coiled-coil region" evidence="1">
    <location>
        <begin position="168"/>
        <end position="195"/>
    </location>
</feature>
<feature type="chain" id="PRO_5038889770" description="Peptidylprolyl isomerase" evidence="3">
    <location>
        <begin position="20"/>
        <end position="195"/>
    </location>
</feature>
<evidence type="ECO:0000256" key="2">
    <source>
        <dbReference type="SAM" id="MobiDB-lite"/>
    </source>
</evidence>
<dbReference type="SUPFAM" id="SSF109998">
    <property type="entry name" value="Triger factor/SurA peptide-binding domain-like"/>
    <property type="match status" value="1"/>
</dbReference>
<dbReference type="RefSeq" id="WP_188456066.1">
    <property type="nucleotide sequence ID" value="NZ_BMFR01000013.1"/>
</dbReference>
<dbReference type="Gene3D" id="6.10.140.970">
    <property type="match status" value="1"/>
</dbReference>
<sequence>MKKFIMLILAISLATILAACGDKSDSAKKDEEQKTEQEEQADQNKGVEISEDEKVKEDKIVVSVNDTEVKGKKYNTIYEQTKNLLNQYGQDISDKAMIKEQTLNTIIGQELLNQEAKKQDMKLEEYVMKQIEGIEVKDQEVKDAYDKIKGQNKEIPKLKEIEGQLKESLKQQKGNQKLQKKIDELKKDAEIKNMI</sequence>
<dbReference type="Gene3D" id="1.10.8.1040">
    <property type="match status" value="1"/>
</dbReference>
<protein>
    <recommendedName>
        <fullName evidence="6">Peptidylprolyl isomerase</fullName>
    </recommendedName>
</protein>
<evidence type="ECO:0000313" key="4">
    <source>
        <dbReference type="EMBL" id="GGG81478.1"/>
    </source>
</evidence>
<reference evidence="4" key="1">
    <citation type="journal article" date="2014" name="Int. J. Syst. Evol. Microbiol.">
        <title>Complete genome sequence of Corynebacterium casei LMG S-19264T (=DSM 44701T), isolated from a smear-ripened cheese.</title>
        <authorList>
            <consortium name="US DOE Joint Genome Institute (JGI-PGF)"/>
            <person name="Walter F."/>
            <person name="Albersmeier A."/>
            <person name="Kalinowski J."/>
            <person name="Ruckert C."/>
        </authorList>
    </citation>
    <scope>NUCLEOTIDE SEQUENCE</scope>
    <source>
        <strain evidence="4">CGMCC 1.12754</strain>
    </source>
</reference>
<name>A0A917HJM0_9BACI</name>
<evidence type="ECO:0000256" key="3">
    <source>
        <dbReference type="SAM" id="SignalP"/>
    </source>
</evidence>
<dbReference type="AlphaFoldDB" id="A0A917HJM0"/>
<reference evidence="4" key="2">
    <citation type="submission" date="2020-09" db="EMBL/GenBank/DDBJ databases">
        <authorList>
            <person name="Sun Q."/>
            <person name="Zhou Y."/>
        </authorList>
    </citation>
    <scope>NUCLEOTIDE SEQUENCE</scope>
    <source>
        <strain evidence="4">CGMCC 1.12754</strain>
    </source>
</reference>
<keyword evidence="3" id="KW-0732">Signal</keyword>